<keyword evidence="7 9" id="KW-0411">Iron-sulfur</keyword>
<keyword evidence="2 9" id="KW-0963">Cytoplasm</keyword>
<dbReference type="InterPro" id="IPR058240">
    <property type="entry name" value="rSAM_sf"/>
</dbReference>
<gene>
    <name evidence="9" type="primary">lipA</name>
    <name evidence="11" type="ORF">ADH67_04080</name>
</gene>
<feature type="binding site" evidence="9">
    <location>
        <position position="94"/>
    </location>
    <ligand>
        <name>[4Fe-4S] cluster</name>
        <dbReference type="ChEBI" id="CHEBI:49883"/>
        <label>2</label>
        <note>4Fe-4S-S-AdoMet</note>
    </ligand>
</feature>
<keyword evidence="3 9" id="KW-0808">Transferase</keyword>
<reference evidence="12" key="1">
    <citation type="submission" date="2017-05" db="EMBL/GenBank/DDBJ databases">
        <title>Improved OligoMM genomes.</title>
        <authorList>
            <person name="Garzetti D."/>
        </authorList>
    </citation>
    <scope>NUCLEOTIDE SEQUENCE [LARGE SCALE GENOMIC DNA]</scope>
    <source>
        <strain evidence="12">YL45</strain>
    </source>
</reference>
<protein>
    <recommendedName>
        <fullName evidence="9">Lipoyl synthase</fullName>
        <ecNumber evidence="9">2.8.1.8</ecNumber>
    </recommendedName>
    <alternativeName>
        <fullName evidence="9">Lip-syn</fullName>
        <shortName evidence="9">LS</shortName>
    </alternativeName>
    <alternativeName>
        <fullName evidence="9">Lipoate synthase</fullName>
    </alternativeName>
    <alternativeName>
        <fullName evidence="9">Lipoic acid synthase</fullName>
    </alternativeName>
    <alternativeName>
        <fullName evidence="9">Sulfur insertion protein LipA</fullName>
    </alternativeName>
</protein>
<dbReference type="FunFam" id="3.20.20.70:FF:000040">
    <property type="entry name" value="Lipoyl synthase"/>
    <property type="match status" value="1"/>
</dbReference>
<evidence type="ECO:0000256" key="7">
    <source>
        <dbReference type="ARBA" id="ARBA00023014"/>
    </source>
</evidence>
<dbReference type="GO" id="GO:0016992">
    <property type="term" value="F:lipoate synthase activity"/>
    <property type="evidence" value="ECO:0007669"/>
    <property type="project" value="UniProtKB-UniRule"/>
</dbReference>
<dbReference type="GO" id="GO:0051539">
    <property type="term" value="F:4 iron, 4 sulfur cluster binding"/>
    <property type="evidence" value="ECO:0007669"/>
    <property type="project" value="UniProtKB-UniRule"/>
</dbReference>
<evidence type="ECO:0000256" key="2">
    <source>
        <dbReference type="ARBA" id="ARBA00022490"/>
    </source>
</evidence>
<keyword evidence="4 9" id="KW-0949">S-adenosyl-L-methionine</keyword>
<dbReference type="CDD" id="cd01335">
    <property type="entry name" value="Radical_SAM"/>
    <property type="match status" value="1"/>
</dbReference>
<evidence type="ECO:0000256" key="5">
    <source>
        <dbReference type="ARBA" id="ARBA00022723"/>
    </source>
</evidence>
<evidence type="ECO:0000256" key="9">
    <source>
        <dbReference type="HAMAP-Rule" id="MF_00206"/>
    </source>
</evidence>
<dbReference type="SUPFAM" id="SSF102114">
    <property type="entry name" value="Radical SAM enzymes"/>
    <property type="match status" value="1"/>
</dbReference>
<feature type="binding site" evidence="9">
    <location>
        <position position="300"/>
    </location>
    <ligand>
        <name>[4Fe-4S] cluster</name>
        <dbReference type="ChEBI" id="CHEBI:49883"/>
        <label>1</label>
    </ligand>
</feature>
<comment type="similarity">
    <text evidence="9">Belongs to the radical SAM superfamily. Lipoyl synthase family.</text>
</comment>
<dbReference type="Proteomes" id="UP000214610">
    <property type="component" value="Unassembled WGS sequence"/>
</dbReference>
<dbReference type="InterPro" id="IPR013785">
    <property type="entry name" value="Aldolase_TIM"/>
</dbReference>
<feature type="binding site" evidence="9">
    <location>
        <position position="66"/>
    </location>
    <ligand>
        <name>[4Fe-4S] cluster</name>
        <dbReference type="ChEBI" id="CHEBI:49883"/>
        <label>1</label>
    </ligand>
</feature>
<accession>A0A227KRM3</accession>
<dbReference type="InterPro" id="IPR006638">
    <property type="entry name" value="Elp3/MiaA/NifB-like_rSAM"/>
</dbReference>
<dbReference type="GO" id="GO:0005737">
    <property type="term" value="C:cytoplasm"/>
    <property type="evidence" value="ECO:0007669"/>
    <property type="project" value="UniProtKB-SubCell"/>
</dbReference>
<dbReference type="SFLD" id="SFLDS00029">
    <property type="entry name" value="Radical_SAM"/>
    <property type="match status" value="1"/>
</dbReference>
<feature type="binding site" evidence="9">
    <location>
        <position position="87"/>
    </location>
    <ligand>
        <name>[4Fe-4S] cluster</name>
        <dbReference type="ChEBI" id="CHEBI:49883"/>
        <label>2</label>
        <note>4Fe-4S-S-AdoMet</note>
    </ligand>
</feature>
<proteinExistence type="inferred from homology"/>
<comment type="cofactor">
    <cofactor evidence="9">
        <name>[4Fe-4S] cluster</name>
        <dbReference type="ChEBI" id="CHEBI:49883"/>
    </cofactor>
    <text evidence="9">Binds 2 [4Fe-4S] clusters per subunit. One cluster is coordinated with 3 cysteines and an exchangeable S-adenosyl-L-methionine.</text>
</comment>
<dbReference type="GeneID" id="78362403"/>
<keyword evidence="6 9" id="KW-0408">Iron</keyword>
<evidence type="ECO:0000256" key="8">
    <source>
        <dbReference type="ARBA" id="ARBA00047326"/>
    </source>
</evidence>
<evidence type="ECO:0000259" key="10">
    <source>
        <dbReference type="PROSITE" id="PS51918"/>
    </source>
</evidence>
<evidence type="ECO:0000256" key="4">
    <source>
        <dbReference type="ARBA" id="ARBA00022691"/>
    </source>
</evidence>
<dbReference type="RefSeq" id="WP_066594642.1">
    <property type="nucleotide sequence ID" value="NZ_CAJTBZ010000016.1"/>
</dbReference>
<dbReference type="EMBL" id="NHMP01000002">
    <property type="protein sequence ID" value="OXE50188.1"/>
    <property type="molecule type" value="Genomic_DNA"/>
</dbReference>
<comment type="catalytic activity">
    <reaction evidence="8 9">
        <text>[[Fe-S] cluster scaffold protein carrying a second [4Fe-4S](2+) cluster] + N(6)-octanoyl-L-lysyl-[protein] + 2 oxidized [2Fe-2S]-[ferredoxin] + 2 S-adenosyl-L-methionine + 4 H(+) = [[Fe-S] cluster scaffold protein] + N(6)-[(R)-dihydrolipoyl]-L-lysyl-[protein] + 4 Fe(3+) + 2 hydrogen sulfide + 2 5'-deoxyadenosine + 2 L-methionine + 2 reduced [2Fe-2S]-[ferredoxin]</text>
        <dbReference type="Rhea" id="RHEA:16585"/>
        <dbReference type="Rhea" id="RHEA-COMP:9928"/>
        <dbReference type="Rhea" id="RHEA-COMP:10000"/>
        <dbReference type="Rhea" id="RHEA-COMP:10001"/>
        <dbReference type="Rhea" id="RHEA-COMP:10475"/>
        <dbReference type="Rhea" id="RHEA-COMP:14568"/>
        <dbReference type="Rhea" id="RHEA-COMP:14569"/>
        <dbReference type="ChEBI" id="CHEBI:15378"/>
        <dbReference type="ChEBI" id="CHEBI:17319"/>
        <dbReference type="ChEBI" id="CHEBI:29034"/>
        <dbReference type="ChEBI" id="CHEBI:29919"/>
        <dbReference type="ChEBI" id="CHEBI:33722"/>
        <dbReference type="ChEBI" id="CHEBI:33737"/>
        <dbReference type="ChEBI" id="CHEBI:33738"/>
        <dbReference type="ChEBI" id="CHEBI:57844"/>
        <dbReference type="ChEBI" id="CHEBI:59789"/>
        <dbReference type="ChEBI" id="CHEBI:78809"/>
        <dbReference type="ChEBI" id="CHEBI:83100"/>
        <dbReference type="EC" id="2.8.1.8"/>
    </reaction>
</comment>
<dbReference type="PANTHER" id="PTHR10949:SF0">
    <property type="entry name" value="LIPOYL SYNTHASE, MITOCHONDRIAL"/>
    <property type="match status" value="1"/>
</dbReference>
<dbReference type="NCBIfam" id="TIGR00510">
    <property type="entry name" value="lipA"/>
    <property type="match status" value="1"/>
</dbReference>
<feature type="binding site" evidence="9">
    <location>
        <position position="91"/>
    </location>
    <ligand>
        <name>[4Fe-4S] cluster</name>
        <dbReference type="ChEBI" id="CHEBI:49883"/>
        <label>2</label>
        <note>4Fe-4S-S-AdoMet</note>
    </ligand>
</feature>
<keyword evidence="12" id="KW-1185">Reference proteome</keyword>
<feature type="binding site" evidence="9">
    <location>
        <position position="72"/>
    </location>
    <ligand>
        <name>[4Fe-4S] cluster</name>
        <dbReference type="ChEBI" id="CHEBI:49883"/>
        <label>1</label>
    </ligand>
</feature>
<evidence type="ECO:0000256" key="3">
    <source>
        <dbReference type="ARBA" id="ARBA00022679"/>
    </source>
</evidence>
<organism evidence="11 12">
    <name type="scientific">Turicimonas muris</name>
    <dbReference type="NCBI Taxonomy" id="1796652"/>
    <lineage>
        <taxon>Bacteria</taxon>
        <taxon>Pseudomonadati</taxon>
        <taxon>Pseudomonadota</taxon>
        <taxon>Betaproteobacteria</taxon>
        <taxon>Burkholderiales</taxon>
        <taxon>Sutterellaceae</taxon>
        <taxon>Turicimonas</taxon>
    </lineage>
</organism>
<comment type="pathway">
    <text evidence="9">Protein modification; protein lipoylation via endogenous pathway; protein N(6)-(lipoyl)lysine from octanoyl-[acyl-carrier-protein]: step 2/2.</text>
</comment>
<keyword evidence="1 9" id="KW-0004">4Fe-4S</keyword>
<dbReference type="Pfam" id="PF04055">
    <property type="entry name" value="Radical_SAM"/>
    <property type="match status" value="1"/>
</dbReference>
<dbReference type="GO" id="GO:0046872">
    <property type="term" value="F:metal ion binding"/>
    <property type="evidence" value="ECO:0007669"/>
    <property type="project" value="UniProtKB-KW"/>
</dbReference>
<dbReference type="SFLD" id="SFLDF00271">
    <property type="entry name" value="lipoyl_synthase"/>
    <property type="match status" value="1"/>
</dbReference>
<dbReference type="HAMAP" id="MF_00206">
    <property type="entry name" value="Lipoyl_synth"/>
    <property type="match status" value="1"/>
</dbReference>
<evidence type="ECO:0000313" key="12">
    <source>
        <dbReference type="Proteomes" id="UP000214610"/>
    </source>
</evidence>
<dbReference type="SFLD" id="SFLDG01058">
    <property type="entry name" value="lipoyl_synthase_like"/>
    <property type="match status" value="1"/>
</dbReference>
<feature type="binding site" evidence="9">
    <location>
        <position position="61"/>
    </location>
    <ligand>
        <name>[4Fe-4S] cluster</name>
        <dbReference type="ChEBI" id="CHEBI:49883"/>
        <label>1</label>
    </ligand>
</feature>
<dbReference type="AlphaFoldDB" id="A0A227KRM3"/>
<comment type="subcellular location">
    <subcellularLocation>
        <location evidence="9">Cytoplasm</location>
    </subcellularLocation>
</comment>
<comment type="caution">
    <text evidence="11">The sequence shown here is derived from an EMBL/GenBank/DDBJ whole genome shotgun (WGS) entry which is preliminary data.</text>
</comment>
<dbReference type="UniPathway" id="UPA00538">
    <property type="reaction ID" value="UER00593"/>
</dbReference>
<name>A0A227KRM3_9BURK</name>
<evidence type="ECO:0000256" key="6">
    <source>
        <dbReference type="ARBA" id="ARBA00023004"/>
    </source>
</evidence>
<dbReference type="SMART" id="SM00729">
    <property type="entry name" value="Elp3"/>
    <property type="match status" value="1"/>
</dbReference>
<dbReference type="GO" id="GO:0009249">
    <property type="term" value="P:protein lipoylation"/>
    <property type="evidence" value="ECO:0007669"/>
    <property type="project" value="UniProtKB-UniRule"/>
</dbReference>
<keyword evidence="5 9" id="KW-0479">Metal-binding</keyword>
<dbReference type="PROSITE" id="PS51918">
    <property type="entry name" value="RADICAL_SAM"/>
    <property type="match status" value="1"/>
</dbReference>
<dbReference type="NCBIfam" id="NF004019">
    <property type="entry name" value="PRK05481.1"/>
    <property type="match status" value="1"/>
</dbReference>
<dbReference type="NCBIfam" id="NF009544">
    <property type="entry name" value="PRK12928.1"/>
    <property type="match status" value="1"/>
</dbReference>
<dbReference type="Gene3D" id="3.20.20.70">
    <property type="entry name" value="Aldolase class I"/>
    <property type="match status" value="1"/>
</dbReference>
<dbReference type="InterPro" id="IPR007197">
    <property type="entry name" value="rSAM"/>
</dbReference>
<comment type="function">
    <text evidence="9">Catalyzes the radical-mediated insertion of two sulfur atoms into the C-6 and C-8 positions of the octanoyl moiety bound to the lipoyl domains of lipoate-dependent enzymes, thereby converting the octanoylated domains into lipoylated derivatives.</text>
</comment>
<dbReference type="InterPro" id="IPR003698">
    <property type="entry name" value="Lipoyl_synth"/>
</dbReference>
<evidence type="ECO:0000256" key="1">
    <source>
        <dbReference type="ARBA" id="ARBA00022485"/>
    </source>
</evidence>
<sequence length="320" mass="36345">MTDFIPKEQRTTKKIKQYEVYRLNEVKLPKPSWLKVRIPANALKVKEVRELLADKGMHTVCQEANCPNLNECFNKKRATFLLMGQICTRRCPFCDVAHGKPLPLDPKEADHIVESIKRLGIKFVVLTSVDRDDLKDGGASHFVHCVKKIQTETDAKVEILIPDFRGRLERALEVLKEIKPDVLNHNIETVPRLYREVKPGGNYEHSLTLLKRWSEIYPDCPTKSGLMVGLGETDEEIIQVLKDLRANNVQMVTIGQYLAPSKYHHPVQRYVDPDTFKKYAQTAKELGFSSCASGALIRSSYGAAEQASEFNQLLNDGQNI</sequence>
<evidence type="ECO:0000313" key="11">
    <source>
        <dbReference type="EMBL" id="OXE50188.1"/>
    </source>
</evidence>
<dbReference type="EC" id="2.8.1.8" evidence="9"/>
<dbReference type="PANTHER" id="PTHR10949">
    <property type="entry name" value="LIPOYL SYNTHASE"/>
    <property type="match status" value="1"/>
</dbReference>
<dbReference type="PIRSF" id="PIRSF005963">
    <property type="entry name" value="Lipoyl_synth"/>
    <property type="match status" value="1"/>
</dbReference>
<feature type="domain" description="Radical SAM core" evidence="10">
    <location>
        <begin position="73"/>
        <end position="289"/>
    </location>
</feature>